<name>A0AAD6XS25_9AGAR</name>
<evidence type="ECO:0000313" key="2">
    <source>
        <dbReference type="EMBL" id="KAJ7095360.1"/>
    </source>
</evidence>
<feature type="compositionally biased region" description="Basic and acidic residues" evidence="1">
    <location>
        <begin position="209"/>
        <end position="257"/>
    </location>
</feature>
<evidence type="ECO:0000256" key="1">
    <source>
        <dbReference type="SAM" id="MobiDB-lite"/>
    </source>
</evidence>
<evidence type="ECO:0000313" key="3">
    <source>
        <dbReference type="Proteomes" id="UP001222325"/>
    </source>
</evidence>
<proteinExistence type="predicted"/>
<feature type="compositionally biased region" description="Basic and acidic residues" evidence="1">
    <location>
        <begin position="158"/>
        <end position="170"/>
    </location>
</feature>
<gene>
    <name evidence="2" type="ORF">B0H15DRAFT_829198</name>
</gene>
<accession>A0AAD6XS25</accession>
<comment type="caution">
    <text evidence="2">The sequence shown here is derived from an EMBL/GenBank/DDBJ whole genome shotgun (WGS) entry which is preliminary data.</text>
</comment>
<dbReference type="EMBL" id="JARJCN010000013">
    <property type="protein sequence ID" value="KAJ7095360.1"/>
    <property type="molecule type" value="Genomic_DNA"/>
</dbReference>
<protein>
    <submittedName>
        <fullName evidence="2">Uncharacterized protein</fullName>
    </submittedName>
</protein>
<organism evidence="2 3">
    <name type="scientific">Mycena belliarum</name>
    <dbReference type="NCBI Taxonomy" id="1033014"/>
    <lineage>
        <taxon>Eukaryota</taxon>
        <taxon>Fungi</taxon>
        <taxon>Dikarya</taxon>
        <taxon>Basidiomycota</taxon>
        <taxon>Agaricomycotina</taxon>
        <taxon>Agaricomycetes</taxon>
        <taxon>Agaricomycetidae</taxon>
        <taxon>Agaricales</taxon>
        <taxon>Marasmiineae</taxon>
        <taxon>Mycenaceae</taxon>
        <taxon>Mycena</taxon>
    </lineage>
</organism>
<sequence>MYVYVEDTEQKRIVQARKDRKGLALGQGGEGYIADDEWCYNCGGAGHWGDVSSIYKSVDSAHADTWPKDCREFYHPDALVEPTAFSFRVLSAGPFAPPQNASGSRAPRDWERDVSLPGGVEHVGRRAKKKEMEKLTRRAQLQEADDSDNWFQNRNVKNRRESEREHDRPAGKVPTGPKMAIGPSSKEAPRPFQFAPVGPSSSKVSLSDRLSDPKEGRRDGKSHAQRRVERDRALDSNTRHRSDRERNNIGHRDERGPRYRGGYAR</sequence>
<feature type="region of interest" description="Disordered" evidence="1">
    <location>
        <begin position="97"/>
        <end position="265"/>
    </location>
</feature>
<keyword evidence="3" id="KW-1185">Reference proteome</keyword>
<reference evidence="2" key="1">
    <citation type="submission" date="2023-03" db="EMBL/GenBank/DDBJ databases">
        <title>Massive genome expansion in bonnet fungi (Mycena s.s.) driven by repeated elements and novel gene families across ecological guilds.</title>
        <authorList>
            <consortium name="Lawrence Berkeley National Laboratory"/>
            <person name="Harder C.B."/>
            <person name="Miyauchi S."/>
            <person name="Viragh M."/>
            <person name="Kuo A."/>
            <person name="Thoen E."/>
            <person name="Andreopoulos B."/>
            <person name="Lu D."/>
            <person name="Skrede I."/>
            <person name="Drula E."/>
            <person name="Henrissat B."/>
            <person name="Morin E."/>
            <person name="Kohler A."/>
            <person name="Barry K."/>
            <person name="LaButti K."/>
            <person name="Morin E."/>
            <person name="Salamov A."/>
            <person name="Lipzen A."/>
            <person name="Mereny Z."/>
            <person name="Hegedus B."/>
            <person name="Baldrian P."/>
            <person name="Stursova M."/>
            <person name="Weitz H."/>
            <person name="Taylor A."/>
            <person name="Grigoriev I.V."/>
            <person name="Nagy L.G."/>
            <person name="Martin F."/>
            <person name="Kauserud H."/>
        </authorList>
    </citation>
    <scope>NUCLEOTIDE SEQUENCE</scope>
    <source>
        <strain evidence="2">CBHHK173m</strain>
    </source>
</reference>
<dbReference type="AlphaFoldDB" id="A0AAD6XS25"/>
<dbReference type="Proteomes" id="UP001222325">
    <property type="component" value="Unassembled WGS sequence"/>
</dbReference>